<feature type="region of interest" description="Disordered" evidence="5">
    <location>
        <begin position="385"/>
        <end position="412"/>
    </location>
</feature>
<dbReference type="PRINTS" id="PR00237">
    <property type="entry name" value="GPCRRHODOPSN"/>
</dbReference>
<feature type="domain" description="G-protein coupled receptors family 1 profile" evidence="7">
    <location>
        <begin position="92"/>
        <end position="315"/>
    </location>
</feature>
<name>A0A7J7J9E4_BUGNE</name>
<dbReference type="PANTHER" id="PTHR46641">
    <property type="entry name" value="FMRFAMIDE RECEPTOR-RELATED"/>
    <property type="match status" value="1"/>
</dbReference>
<evidence type="ECO:0000256" key="4">
    <source>
        <dbReference type="ARBA" id="ARBA00023136"/>
    </source>
</evidence>
<dbReference type="InterPro" id="IPR052954">
    <property type="entry name" value="GPCR-Ligand_Int"/>
</dbReference>
<feature type="transmembrane region" description="Helical" evidence="6">
    <location>
        <begin position="71"/>
        <end position="101"/>
    </location>
</feature>
<dbReference type="PANTHER" id="PTHR46641:SF2">
    <property type="entry name" value="FMRFAMIDE RECEPTOR"/>
    <property type="match status" value="1"/>
</dbReference>
<dbReference type="SUPFAM" id="SSF81321">
    <property type="entry name" value="Family A G protein-coupled receptor-like"/>
    <property type="match status" value="1"/>
</dbReference>
<evidence type="ECO:0000256" key="3">
    <source>
        <dbReference type="ARBA" id="ARBA00022989"/>
    </source>
</evidence>
<keyword evidence="3 6" id="KW-1133">Transmembrane helix</keyword>
<feature type="transmembrane region" description="Helical" evidence="6">
    <location>
        <begin position="260"/>
        <end position="282"/>
    </location>
</feature>
<dbReference type="Pfam" id="PF00001">
    <property type="entry name" value="7tm_1"/>
    <property type="match status" value="1"/>
</dbReference>
<evidence type="ECO:0000256" key="5">
    <source>
        <dbReference type="SAM" id="MobiDB-lite"/>
    </source>
</evidence>
<feature type="transmembrane region" description="Helical" evidence="6">
    <location>
        <begin position="113"/>
        <end position="136"/>
    </location>
</feature>
<comment type="caution">
    <text evidence="8">The sequence shown here is derived from an EMBL/GenBank/DDBJ whole genome shotgun (WGS) entry which is preliminary data.</text>
</comment>
<dbReference type="GO" id="GO:0004930">
    <property type="term" value="F:G protein-coupled receptor activity"/>
    <property type="evidence" value="ECO:0007669"/>
    <property type="project" value="InterPro"/>
</dbReference>
<keyword evidence="9" id="KW-1185">Reference proteome</keyword>
<reference evidence="8" key="1">
    <citation type="submission" date="2020-06" db="EMBL/GenBank/DDBJ databases">
        <title>Draft genome of Bugula neritina, a colonial animal packing powerful symbionts and potential medicines.</title>
        <authorList>
            <person name="Rayko M."/>
        </authorList>
    </citation>
    <scope>NUCLEOTIDE SEQUENCE [LARGE SCALE GENOMIC DNA]</scope>
    <source>
        <strain evidence="8">Kwan_BN1</strain>
    </source>
</reference>
<feature type="transmembrane region" description="Helical" evidence="6">
    <location>
        <begin position="201"/>
        <end position="219"/>
    </location>
</feature>
<protein>
    <recommendedName>
        <fullName evidence="7">G-protein coupled receptors family 1 profile domain-containing protein</fullName>
    </recommendedName>
</protein>
<evidence type="ECO:0000313" key="8">
    <source>
        <dbReference type="EMBL" id="KAF6022849.1"/>
    </source>
</evidence>
<evidence type="ECO:0000256" key="1">
    <source>
        <dbReference type="ARBA" id="ARBA00004370"/>
    </source>
</evidence>
<dbReference type="Proteomes" id="UP000593567">
    <property type="component" value="Unassembled WGS sequence"/>
</dbReference>
<sequence>MPGSHLFILARNAADIYEHCHLRTLDQDYSTMEVFNNSINTSANASCDFFNNCVSTTLDSIDGQDDSVGKLYFATAIVQTVIALIGIVFNILNLFVLIQLVRRRRSISPTYHLLIAMGVADLMVLFFFSFFVLNVYTRTPPLLFTDLSDDHADYFHVLHYIWYFPANPFSIASNWLVLATTVFRFLAVAFPMKVCQWCTVLRMRIAIITIFTLAVLVNIPDWLTVEVYVREDGAVRAKSTHLYNSEAMKSYYYLYHALEIYIPFLIDFILVIFLIINLNNAAAAMAEAMPGENATARGKEHRKIGIMLIAIVLFIYQIMRDTAAGQQREELEQQPFFQKLGILKDFAPLLNHAGNIVFYCLCNNTYRKMFVNTLLCRKGTKGRQSHHTVTTSVSTRHGRSSTSSSSTTRQARSSIISKIDRLGILPAQETRRESVLWTRLGLGPKSKKGKSPAGFDARGINILVSDPLFEMYNKGNKMAAV</sequence>
<organism evidence="8 9">
    <name type="scientific">Bugula neritina</name>
    <name type="common">Brown bryozoan</name>
    <name type="synonym">Sertularia neritina</name>
    <dbReference type="NCBI Taxonomy" id="10212"/>
    <lineage>
        <taxon>Eukaryota</taxon>
        <taxon>Metazoa</taxon>
        <taxon>Spiralia</taxon>
        <taxon>Lophotrochozoa</taxon>
        <taxon>Bryozoa</taxon>
        <taxon>Gymnolaemata</taxon>
        <taxon>Cheilostomatida</taxon>
        <taxon>Flustrina</taxon>
        <taxon>Buguloidea</taxon>
        <taxon>Bugulidae</taxon>
        <taxon>Bugula</taxon>
    </lineage>
</organism>
<dbReference type="GO" id="GO:0016020">
    <property type="term" value="C:membrane"/>
    <property type="evidence" value="ECO:0007669"/>
    <property type="project" value="UniProtKB-SubCell"/>
</dbReference>
<dbReference type="OrthoDB" id="9990906at2759"/>
<keyword evidence="2 6" id="KW-0812">Transmembrane</keyword>
<dbReference type="EMBL" id="VXIV02002799">
    <property type="protein sequence ID" value="KAF6022849.1"/>
    <property type="molecule type" value="Genomic_DNA"/>
</dbReference>
<evidence type="ECO:0000259" key="7">
    <source>
        <dbReference type="PROSITE" id="PS50262"/>
    </source>
</evidence>
<dbReference type="Gene3D" id="1.20.1070.10">
    <property type="entry name" value="Rhodopsin 7-helix transmembrane proteins"/>
    <property type="match status" value="1"/>
</dbReference>
<feature type="transmembrane region" description="Helical" evidence="6">
    <location>
        <begin position="303"/>
        <end position="319"/>
    </location>
</feature>
<evidence type="ECO:0000313" key="9">
    <source>
        <dbReference type="Proteomes" id="UP000593567"/>
    </source>
</evidence>
<dbReference type="AlphaFoldDB" id="A0A7J7J9E4"/>
<accession>A0A7J7J9E4</accession>
<evidence type="ECO:0000256" key="2">
    <source>
        <dbReference type="ARBA" id="ARBA00022692"/>
    </source>
</evidence>
<dbReference type="InterPro" id="IPR000276">
    <property type="entry name" value="GPCR_Rhodpsn"/>
</dbReference>
<feature type="compositionally biased region" description="Low complexity" evidence="5">
    <location>
        <begin position="387"/>
        <end position="412"/>
    </location>
</feature>
<keyword evidence="4 6" id="KW-0472">Membrane</keyword>
<dbReference type="CDD" id="cd14978">
    <property type="entry name" value="7tmA_FMRFamide_R-like"/>
    <property type="match status" value="1"/>
</dbReference>
<proteinExistence type="predicted"/>
<dbReference type="InterPro" id="IPR017452">
    <property type="entry name" value="GPCR_Rhodpsn_7TM"/>
</dbReference>
<comment type="subcellular location">
    <subcellularLocation>
        <location evidence="1">Membrane</location>
    </subcellularLocation>
</comment>
<gene>
    <name evidence="8" type="ORF">EB796_018831</name>
</gene>
<dbReference type="PROSITE" id="PS50262">
    <property type="entry name" value="G_PROTEIN_RECEP_F1_2"/>
    <property type="match status" value="1"/>
</dbReference>
<evidence type="ECO:0000256" key="6">
    <source>
        <dbReference type="SAM" id="Phobius"/>
    </source>
</evidence>